<evidence type="ECO:0000256" key="4">
    <source>
        <dbReference type="RuleBase" id="RU004514"/>
    </source>
</evidence>
<keyword evidence="1 2" id="KW-0663">Pyridoxal phosphate</keyword>
<comment type="caution">
    <text evidence="6">The sequence shown here is derived from an EMBL/GenBank/DDBJ whole genome shotgun (WGS) entry which is preliminary data.</text>
</comment>
<dbReference type="OrthoDB" id="9804072at2"/>
<evidence type="ECO:0000259" key="5">
    <source>
        <dbReference type="Pfam" id="PF01168"/>
    </source>
</evidence>
<keyword evidence="7" id="KW-1185">Reference proteome</keyword>
<gene>
    <name evidence="6" type="ORF">BDK89_1805</name>
</gene>
<protein>
    <recommendedName>
        <fullName evidence="2">Pyridoxal phosphate homeostasis protein</fullName>
        <shortName evidence="2">PLP homeostasis protein</shortName>
    </recommendedName>
</protein>
<evidence type="ECO:0000313" key="6">
    <source>
        <dbReference type="EMBL" id="TDT16221.1"/>
    </source>
</evidence>
<dbReference type="CDD" id="cd00635">
    <property type="entry name" value="PLPDE_III_YBL036c_like"/>
    <property type="match status" value="1"/>
</dbReference>
<accession>A0A4R7HYN3</accession>
<sequence length="222" mass="23429">MSTFSVDSVRAALDELHARIERAGGTDVEIVAVTKTFGPEAIEAALAAGCRSIGENYAQELLDKREVAASAEVHFIGQLQSNKVRQLAGVVDVYETVDRAKLAREIAKRAPGARILIQVDTTGEPGKGGVPLADLDPLVDHVRDLDLDLIGLMTVGPTEGGPAAAAPGFRQVRAAVDRLGLSVCSMGMTADLEVAVAEGSTQVRVGTALFGQRVRTRSDQER</sequence>
<dbReference type="PANTHER" id="PTHR10146:SF14">
    <property type="entry name" value="PYRIDOXAL PHOSPHATE HOMEOSTASIS PROTEIN"/>
    <property type="match status" value="1"/>
</dbReference>
<comment type="cofactor">
    <cofactor evidence="3">
        <name>pyridoxal 5'-phosphate</name>
        <dbReference type="ChEBI" id="CHEBI:597326"/>
    </cofactor>
</comment>
<evidence type="ECO:0000256" key="2">
    <source>
        <dbReference type="HAMAP-Rule" id="MF_02087"/>
    </source>
</evidence>
<dbReference type="InterPro" id="IPR029066">
    <property type="entry name" value="PLP-binding_barrel"/>
</dbReference>
<evidence type="ECO:0000256" key="3">
    <source>
        <dbReference type="PIRSR" id="PIRSR004848-1"/>
    </source>
</evidence>
<evidence type="ECO:0000313" key="7">
    <source>
        <dbReference type="Proteomes" id="UP000294558"/>
    </source>
</evidence>
<dbReference type="Gene3D" id="3.20.20.10">
    <property type="entry name" value="Alanine racemase"/>
    <property type="match status" value="1"/>
</dbReference>
<reference evidence="6 7" key="1">
    <citation type="submission" date="2019-03" db="EMBL/GenBank/DDBJ databases">
        <title>Sequencing the genomes of 1000 actinobacteria strains.</title>
        <authorList>
            <person name="Klenk H.-P."/>
        </authorList>
    </citation>
    <scope>NUCLEOTIDE SEQUENCE [LARGE SCALE GENOMIC DNA]</scope>
    <source>
        <strain evidence="6 7">DSM 18936</strain>
    </source>
</reference>
<comment type="function">
    <text evidence="2">Pyridoxal 5'-phosphate (PLP)-binding protein, which is involved in PLP homeostasis.</text>
</comment>
<organism evidence="6 7">
    <name type="scientific">Ilumatobacter fluminis</name>
    <dbReference type="NCBI Taxonomy" id="467091"/>
    <lineage>
        <taxon>Bacteria</taxon>
        <taxon>Bacillati</taxon>
        <taxon>Actinomycetota</taxon>
        <taxon>Acidimicrobiia</taxon>
        <taxon>Acidimicrobiales</taxon>
        <taxon>Ilumatobacteraceae</taxon>
        <taxon>Ilumatobacter</taxon>
    </lineage>
</organism>
<dbReference type="Pfam" id="PF01168">
    <property type="entry name" value="Ala_racemase_N"/>
    <property type="match status" value="1"/>
</dbReference>
<dbReference type="InterPro" id="IPR011078">
    <property type="entry name" value="PyrdxlP_homeostasis"/>
</dbReference>
<dbReference type="InterPro" id="IPR001608">
    <property type="entry name" value="Ala_racemase_N"/>
</dbReference>
<dbReference type="EMBL" id="SOAU01000001">
    <property type="protein sequence ID" value="TDT16221.1"/>
    <property type="molecule type" value="Genomic_DNA"/>
</dbReference>
<dbReference type="Proteomes" id="UP000294558">
    <property type="component" value="Unassembled WGS sequence"/>
</dbReference>
<feature type="domain" description="Alanine racemase N-terminal" evidence="5">
    <location>
        <begin position="20"/>
        <end position="212"/>
    </location>
</feature>
<dbReference type="HAMAP" id="MF_02087">
    <property type="entry name" value="PLP_homeostasis"/>
    <property type="match status" value="1"/>
</dbReference>
<dbReference type="NCBIfam" id="TIGR00044">
    <property type="entry name" value="YggS family pyridoxal phosphate-dependent enzyme"/>
    <property type="match status" value="1"/>
</dbReference>
<dbReference type="PANTHER" id="PTHR10146">
    <property type="entry name" value="PROLINE SYNTHETASE CO-TRANSCRIBED BACTERIAL HOMOLOG PROTEIN"/>
    <property type="match status" value="1"/>
</dbReference>
<dbReference type="PIRSF" id="PIRSF004848">
    <property type="entry name" value="YBL036c_PLPDEIII"/>
    <property type="match status" value="1"/>
</dbReference>
<comment type="similarity">
    <text evidence="2 4">Belongs to the pyridoxal phosphate-binding protein YggS/PROSC family.</text>
</comment>
<dbReference type="GO" id="GO:0030170">
    <property type="term" value="F:pyridoxal phosphate binding"/>
    <property type="evidence" value="ECO:0007669"/>
    <property type="project" value="UniProtKB-UniRule"/>
</dbReference>
<feature type="modified residue" description="N6-(pyridoxal phosphate)lysine" evidence="2 3">
    <location>
        <position position="35"/>
    </location>
</feature>
<proteinExistence type="inferred from homology"/>
<dbReference type="RefSeq" id="WP_133868616.1">
    <property type="nucleotide sequence ID" value="NZ_SOAU01000001.1"/>
</dbReference>
<dbReference type="AlphaFoldDB" id="A0A4R7HYN3"/>
<dbReference type="SUPFAM" id="SSF51419">
    <property type="entry name" value="PLP-binding barrel"/>
    <property type="match status" value="1"/>
</dbReference>
<name>A0A4R7HYN3_9ACTN</name>
<evidence type="ECO:0000256" key="1">
    <source>
        <dbReference type="ARBA" id="ARBA00022898"/>
    </source>
</evidence>